<protein>
    <recommendedName>
        <fullName evidence="3">DDE Tnp4 domain-containing protein</fullName>
    </recommendedName>
</protein>
<evidence type="ECO:0008006" key="3">
    <source>
        <dbReference type="Google" id="ProtNLM"/>
    </source>
</evidence>
<gene>
    <name evidence="1" type="ORF">PR048_016343</name>
</gene>
<sequence>MKAGFESLNPELDLALLRLVVHSALFRLESLGIPPCLERQQHPFLISPLEAADVFITSSQGTRGYCVLVVGVLPSSIIPWDARCFVAHPIQPHNGDSSSGGSRRHSGIACLAEPLVARGNLLPLTTCAAVDSTVITLLLARLPPRRSRLNPRPGHSGFSHVGIVPDDAADRRVLSEISRSPRPFIPALLLTSITLIGCQDLDVKSLGLQGVADADKTILTIQGKQSDGGIFIGSTLFTLLENGSFNVPEDENLPHHHITLPNFLIGDEAYPLKPYLMRPYPNNILNPQQNAAFYS</sequence>
<name>A0ABQ9HJG9_9NEOP</name>
<evidence type="ECO:0000313" key="1">
    <source>
        <dbReference type="EMBL" id="KAJ8884486.1"/>
    </source>
</evidence>
<dbReference type="Proteomes" id="UP001159363">
    <property type="component" value="Chromosome 4"/>
</dbReference>
<keyword evidence="2" id="KW-1185">Reference proteome</keyword>
<organism evidence="1 2">
    <name type="scientific">Dryococelus australis</name>
    <dbReference type="NCBI Taxonomy" id="614101"/>
    <lineage>
        <taxon>Eukaryota</taxon>
        <taxon>Metazoa</taxon>
        <taxon>Ecdysozoa</taxon>
        <taxon>Arthropoda</taxon>
        <taxon>Hexapoda</taxon>
        <taxon>Insecta</taxon>
        <taxon>Pterygota</taxon>
        <taxon>Neoptera</taxon>
        <taxon>Polyneoptera</taxon>
        <taxon>Phasmatodea</taxon>
        <taxon>Verophasmatodea</taxon>
        <taxon>Anareolatae</taxon>
        <taxon>Phasmatidae</taxon>
        <taxon>Eurycanthinae</taxon>
        <taxon>Dryococelus</taxon>
    </lineage>
</organism>
<proteinExistence type="predicted"/>
<evidence type="ECO:0000313" key="2">
    <source>
        <dbReference type="Proteomes" id="UP001159363"/>
    </source>
</evidence>
<comment type="caution">
    <text evidence="1">The sequence shown here is derived from an EMBL/GenBank/DDBJ whole genome shotgun (WGS) entry which is preliminary data.</text>
</comment>
<dbReference type="EMBL" id="JARBHB010000005">
    <property type="protein sequence ID" value="KAJ8884486.1"/>
    <property type="molecule type" value="Genomic_DNA"/>
</dbReference>
<reference evidence="1 2" key="1">
    <citation type="submission" date="2023-02" db="EMBL/GenBank/DDBJ databases">
        <title>LHISI_Scaffold_Assembly.</title>
        <authorList>
            <person name="Stuart O.P."/>
            <person name="Cleave R."/>
            <person name="Magrath M.J.L."/>
            <person name="Mikheyev A.S."/>
        </authorList>
    </citation>
    <scope>NUCLEOTIDE SEQUENCE [LARGE SCALE GENOMIC DNA]</scope>
    <source>
        <strain evidence="1">Daus_M_001</strain>
        <tissue evidence="1">Leg muscle</tissue>
    </source>
</reference>
<accession>A0ABQ9HJG9</accession>